<evidence type="ECO:0000313" key="3">
    <source>
        <dbReference type="EMBL" id="RWS12138.1"/>
    </source>
</evidence>
<organism evidence="2 5">
    <name type="scientific">Dinothrombium tinctorium</name>
    <dbReference type="NCBI Taxonomy" id="1965070"/>
    <lineage>
        <taxon>Eukaryota</taxon>
        <taxon>Metazoa</taxon>
        <taxon>Ecdysozoa</taxon>
        <taxon>Arthropoda</taxon>
        <taxon>Chelicerata</taxon>
        <taxon>Arachnida</taxon>
        <taxon>Acari</taxon>
        <taxon>Acariformes</taxon>
        <taxon>Trombidiformes</taxon>
        <taxon>Prostigmata</taxon>
        <taxon>Anystina</taxon>
        <taxon>Parasitengona</taxon>
        <taxon>Trombidioidea</taxon>
        <taxon>Trombidiidae</taxon>
        <taxon>Dinothrombium</taxon>
    </lineage>
</organism>
<comment type="similarity">
    <text evidence="1">Belongs to the UPF0047 family.</text>
</comment>
<dbReference type="InterPro" id="IPR001602">
    <property type="entry name" value="UPF0047_YjbQ-like"/>
</dbReference>
<dbReference type="OrthoDB" id="10255963at2759"/>
<proteinExistence type="inferred from homology"/>
<dbReference type="Gene3D" id="2.60.120.460">
    <property type="entry name" value="YjbQ-like"/>
    <property type="match status" value="1"/>
</dbReference>
<reference evidence="2" key="2">
    <citation type="submission" date="2018-11" db="EMBL/GenBank/DDBJ databases">
        <title>Trombidioid mite genomics.</title>
        <authorList>
            <person name="Dong X."/>
        </authorList>
    </citation>
    <scope>NUCLEOTIDE SEQUENCE</scope>
    <source>
        <strain evidence="2">UoL-WK</strain>
    </source>
</reference>
<dbReference type="SUPFAM" id="SSF111038">
    <property type="entry name" value="YjbQ-like"/>
    <property type="match status" value="1"/>
</dbReference>
<dbReference type="PANTHER" id="PTHR30615:SF8">
    <property type="entry name" value="UPF0047 PROTEIN C4A8.02C"/>
    <property type="match status" value="1"/>
</dbReference>
<dbReference type="Proteomes" id="UP000285301">
    <property type="component" value="Unassembled WGS sequence"/>
</dbReference>
<evidence type="ECO:0000313" key="2">
    <source>
        <dbReference type="EMBL" id="RWS12066.1"/>
    </source>
</evidence>
<dbReference type="EMBL" id="NCKU01001456">
    <property type="protein sequence ID" value="RWS12066.1"/>
    <property type="molecule type" value="Genomic_DNA"/>
</dbReference>
<dbReference type="PROSITE" id="PS01314">
    <property type="entry name" value="UPF0047"/>
    <property type="match status" value="1"/>
</dbReference>
<dbReference type="EMBL" id="NCKU01001404">
    <property type="protein sequence ID" value="RWS12172.1"/>
    <property type="molecule type" value="Genomic_DNA"/>
</dbReference>
<comment type="caution">
    <text evidence="2">The sequence shown here is derived from an EMBL/GenBank/DDBJ whole genome shotgun (WGS) entry which is preliminary data.</text>
</comment>
<evidence type="ECO:0000256" key="1">
    <source>
        <dbReference type="ARBA" id="ARBA00005534"/>
    </source>
</evidence>
<protein>
    <submittedName>
        <fullName evidence="2">UPF0047 protein YjbQ-like protein</fullName>
    </submittedName>
</protein>
<dbReference type="Pfam" id="PF01894">
    <property type="entry name" value="YjbQ"/>
    <property type="match status" value="1"/>
</dbReference>
<keyword evidence="5" id="KW-1185">Reference proteome</keyword>
<gene>
    <name evidence="3" type="ORF">B4U79_01120</name>
    <name evidence="2" type="ORF">B4U79_03118</name>
    <name evidence="4" type="ORF">B4U79_04349</name>
</gene>
<evidence type="ECO:0000313" key="5">
    <source>
        <dbReference type="Proteomes" id="UP000285301"/>
    </source>
</evidence>
<accession>A0A3S3Q1E1</accession>
<dbReference type="STRING" id="1965070.A0A3S3Q1E1"/>
<dbReference type="PANTHER" id="PTHR30615">
    <property type="entry name" value="UNCHARACTERIZED PROTEIN YJBQ-RELATED"/>
    <property type="match status" value="1"/>
</dbReference>
<reference evidence="2 5" key="1">
    <citation type="journal article" date="2018" name="Gigascience">
        <title>Genomes of trombidid mites reveal novel predicted allergens and laterally-transferred genes associated with secondary metabolism.</title>
        <authorList>
            <person name="Dong X."/>
            <person name="Chaisiri K."/>
            <person name="Xia D."/>
            <person name="Armstrong S.D."/>
            <person name="Fang Y."/>
            <person name="Donnelly M.J."/>
            <person name="Kadowaki T."/>
            <person name="McGarry J.W."/>
            <person name="Darby A.C."/>
            <person name="Makepeace B.L."/>
        </authorList>
    </citation>
    <scope>NUCLEOTIDE SEQUENCE [LARGE SCALE GENOMIC DNA]</scope>
    <source>
        <strain evidence="2">UoL-WK</strain>
    </source>
</reference>
<sequence length="152" mass="17099">MSSHSGIITGTNAWFQKKINLRPAKRGCHLVTDDVVQSVQELSKFKVGLFNVQIQHTSASLMLNENYDPDVREDMKMYLDRIVPETLNYKHRDEGADDMPAHIKAALTNTSLNIPITDGKLNLGTWQGIWLCEHRNNGGSRKLIVTINGVLK</sequence>
<dbReference type="InterPro" id="IPR035917">
    <property type="entry name" value="YjbQ-like_sf"/>
</dbReference>
<dbReference type="NCBIfam" id="TIGR00149">
    <property type="entry name" value="TIGR00149_YjbQ"/>
    <property type="match status" value="1"/>
</dbReference>
<dbReference type="AlphaFoldDB" id="A0A3S3Q1E1"/>
<evidence type="ECO:0000313" key="4">
    <source>
        <dbReference type="EMBL" id="RWS12172.1"/>
    </source>
</evidence>
<dbReference type="PIRSF" id="PIRSF004681">
    <property type="entry name" value="UCP004681"/>
    <property type="match status" value="1"/>
</dbReference>
<dbReference type="EMBL" id="NCKU01001422">
    <property type="protein sequence ID" value="RWS12138.1"/>
    <property type="molecule type" value="Genomic_DNA"/>
</dbReference>
<name>A0A3S3Q1E1_9ACAR</name>